<gene>
    <name evidence="3" type="ORF">CBR_g40015</name>
</gene>
<keyword evidence="4" id="KW-1185">Reference proteome</keyword>
<protein>
    <recommendedName>
        <fullName evidence="2">Myb/SANT-like DNA-binding domain-containing protein</fullName>
    </recommendedName>
</protein>
<name>A0A388LT35_CHABU</name>
<evidence type="ECO:0000313" key="3">
    <source>
        <dbReference type="EMBL" id="GBG85372.1"/>
    </source>
</evidence>
<dbReference type="InterPro" id="IPR044822">
    <property type="entry name" value="Myb_DNA-bind_4"/>
</dbReference>
<dbReference type="OrthoDB" id="6723674at2759"/>
<feature type="region of interest" description="Disordered" evidence="1">
    <location>
        <begin position="132"/>
        <end position="178"/>
    </location>
</feature>
<proteinExistence type="predicted"/>
<dbReference type="Gramene" id="GBG85372">
    <property type="protein sequence ID" value="GBG85372"/>
    <property type="gene ID" value="CBR_g40015"/>
</dbReference>
<reference evidence="3 4" key="1">
    <citation type="journal article" date="2018" name="Cell">
        <title>The Chara Genome: Secondary Complexity and Implications for Plant Terrestrialization.</title>
        <authorList>
            <person name="Nishiyama T."/>
            <person name="Sakayama H."/>
            <person name="Vries J.D."/>
            <person name="Buschmann H."/>
            <person name="Saint-Marcoux D."/>
            <person name="Ullrich K.K."/>
            <person name="Haas F.B."/>
            <person name="Vanderstraeten L."/>
            <person name="Becker D."/>
            <person name="Lang D."/>
            <person name="Vosolsobe S."/>
            <person name="Rombauts S."/>
            <person name="Wilhelmsson P.K.I."/>
            <person name="Janitza P."/>
            <person name="Kern R."/>
            <person name="Heyl A."/>
            <person name="Rumpler F."/>
            <person name="Villalobos L.I.A.C."/>
            <person name="Clay J.M."/>
            <person name="Skokan R."/>
            <person name="Toyoda A."/>
            <person name="Suzuki Y."/>
            <person name="Kagoshima H."/>
            <person name="Schijlen E."/>
            <person name="Tajeshwar N."/>
            <person name="Catarino B."/>
            <person name="Hetherington A.J."/>
            <person name="Saltykova A."/>
            <person name="Bonnot C."/>
            <person name="Breuninger H."/>
            <person name="Symeonidi A."/>
            <person name="Radhakrishnan G.V."/>
            <person name="Van Nieuwerburgh F."/>
            <person name="Deforce D."/>
            <person name="Chang C."/>
            <person name="Karol K.G."/>
            <person name="Hedrich R."/>
            <person name="Ulvskov P."/>
            <person name="Glockner G."/>
            <person name="Delwiche C.F."/>
            <person name="Petrasek J."/>
            <person name="Van de Peer Y."/>
            <person name="Friml J."/>
            <person name="Beilby M."/>
            <person name="Dolan L."/>
            <person name="Kohara Y."/>
            <person name="Sugano S."/>
            <person name="Fujiyama A."/>
            <person name="Delaux P.-M."/>
            <person name="Quint M."/>
            <person name="TheiBen G."/>
            <person name="Hagemann M."/>
            <person name="Harholt J."/>
            <person name="Dunand C."/>
            <person name="Zachgo S."/>
            <person name="Langdale J."/>
            <person name="Maumus F."/>
            <person name="Straeten D.V.D."/>
            <person name="Gould S.B."/>
            <person name="Rensing S.A."/>
        </authorList>
    </citation>
    <scope>NUCLEOTIDE SEQUENCE [LARGE SCALE GENOMIC DNA]</scope>
    <source>
        <strain evidence="3 4">S276</strain>
    </source>
</reference>
<feature type="compositionally biased region" description="Gly residues" evidence="1">
    <location>
        <begin position="319"/>
        <end position="333"/>
    </location>
</feature>
<feature type="domain" description="Myb/SANT-like DNA-binding" evidence="2">
    <location>
        <begin position="179"/>
        <end position="258"/>
    </location>
</feature>
<organism evidence="3 4">
    <name type="scientific">Chara braunii</name>
    <name type="common">Braun's stonewort</name>
    <dbReference type="NCBI Taxonomy" id="69332"/>
    <lineage>
        <taxon>Eukaryota</taxon>
        <taxon>Viridiplantae</taxon>
        <taxon>Streptophyta</taxon>
        <taxon>Charophyceae</taxon>
        <taxon>Charales</taxon>
        <taxon>Characeae</taxon>
        <taxon>Chara</taxon>
    </lineage>
</organism>
<dbReference type="EMBL" id="BFEA01000516">
    <property type="protein sequence ID" value="GBG85372.1"/>
    <property type="molecule type" value="Genomic_DNA"/>
</dbReference>
<dbReference type="PANTHER" id="PTHR33492">
    <property type="entry name" value="OSJNBA0043A12.37 PROTEIN-RELATED"/>
    <property type="match status" value="1"/>
</dbReference>
<evidence type="ECO:0000259" key="2">
    <source>
        <dbReference type="Pfam" id="PF13837"/>
    </source>
</evidence>
<feature type="compositionally biased region" description="Polar residues" evidence="1">
    <location>
        <begin position="342"/>
        <end position="352"/>
    </location>
</feature>
<dbReference type="Pfam" id="PF13837">
    <property type="entry name" value="Myb_DNA-bind_4"/>
    <property type="match status" value="1"/>
</dbReference>
<feature type="region of interest" description="Disordered" evidence="1">
    <location>
        <begin position="318"/>
        <end position="352"/>
    </location>
</feature>
<dbReference type="Gene3D" id="1.10.10.60">
    <property type="entry name" value="Homeodomain-like"/>
    <property type="match status" value="1"/>
</dbReference>
<dbReference type="PANTHER" id="PTHR33492:SF11">
    <property type="entry name" value="OS04G0670900 PROTEIN"/>
    <property type="match status" value="1"/>
</dbReference>
<evidence type="ECO:0000313" key="4">
    <source>
        <dbReference type="Proteomes" id="UP000265515"/>
    </source>
</evidence>
<evidence type="ECO:0000256" key="1">
    <source>
        <dbReference type="SAM" id="MobiDB-lite"/>
    </source>
</evidence>
<accession>A0A388LT35</accession>
<comment type="caution">
    <text evidence="3">The sequence shown here is derived from an EMBL/GenBank/DDBJ whole genome shotgun (WGS) entry which is preliminary data.</text>
</comment>
<dbReference type="Proteomes" id="UP000265515">
    <property type="component" value="Unassembled WGS sequence"/>
</dbReference>
<sequence>MQRLISASNCSAAAEQRQRALGSSIPTQMGIARTTRTLVCAGRETVVYLNRSAKVGGIEMCCRRTSEEDTVRMNVRSGCACHLCRDADLGLLEDGNDRRIRVRELHVDEGDETAFDELLGCDDVDGDDDCNSDDLPDIRPLGRKVTNGSASAKRGPAPKNRRNKKMDDDTGRSDGEDDRNLWSVGDTIALVRAKRVQYMYITGMGTSFARIKTREWKWEDVQVRLQTMDITREGVDCGKKWDNLMQQFKKVHKFQNLSGGKDYFKLASKARRSEGFNFVMMDRSVYDEMEAMTKGDHTIHLKNLADTGAVGEVQMPAGAGAGGETMASEGGGEAADEEQGSTKDSTFILNLG</sequence>
<dbReference type="AlphaFoldDB" id="A0A388LT35"/>
<feature type="compositionally biased region" description="Basic and acidic residues" evidence="1">
    <location>
        <begin position="165"/>
        <end position="178"/>
    </location>
</feature>